<sequence>MNGDKGPTLASLSSQDVGSKDSGKIFGNLIETSRNLPTTSSELGTILLSVNEIKKRAHELREKSKPKRDHTRAHYLLAGSGLAIQDVESSLKALKSRKLIEQNVISRDSDSDLDTYLRTKKDENILSSIERSLASAAKDFDNFVNQNFNLDWEQRKEEVRENFGILVKRRKGDRLLAKDGADASPPTWGETGRAILDGESRLNVNENFTTRTKFENYAKIINSFNNARQTEVEFPLAKEITESLTRSANAVNRQLPEAWKILEHARESNDVVNKSKEFLEAQFLEYVDNLYRKNSSEGLPTNVNKVKSFIDHKLKNPNNTWKYGNLTIVNGVPIWAFIFYLLRAGLAQDALEVAIANKLSFKKVEQSFLTYFKAYVSSVDRKLPNEFVTRLHTEYNQHIKNALDGDPFRLAVYKIIGRCDLTRKNISSITLSIEDWIWIHIMLIKENNSSDYPLYEKYDLTDFQTIVTSYGASVFNGSYIIVLMLSGLYELAVQNAMTINEIDAVHLAIALAHYNKLKISTYGKDTLSELISTNEGKTELNFAKLLGNYTKSFKFSDPRIAVEYLILINLGGNKDAANVCHEALRELVLETKEFTILLGKVNRDGTRIPGVIEERQSLLSLSDEKDFLHKITEQAARRADEDGRVYDSLLLYQLADEYDIVIRIVNKLLSDLLSNTDLAQPLLNTDDNNETSPVLIAKKLINVYVNNLEIAQKIHSKNKEICILLLKVVDIRRSYYTQNWHETLEMIEEIDLIPLVDEASSRRRAQEFSNLGPEITKNIPKLLIITMTCVSKIIKALNHSEYQSSAKTQQVEALKRLGKNCMIYAGMIQYRMPRETYSILINLEVGL</sequence>
<keyword evidence="4" id="KW-0509">mRNA transport</keyword>
<dbReference type="PANTHER" id="PTHR11225:SF4">
    <property type="entry name" value="NUCLEAR PORE COMPLEX PROTEIN NUP93"/>
    <property type="match status" value="1"/>
</dbReference>
<dbReference type="InterPro" id="IPR007231">
    <property type="entry name" value="Nucleoporin_int_Nup93/Nic96"/>
</dbReference>
<dbReference type="GO" id="GO:0017056">
    <property type="term" value="F:structural constituent of nuclear pore"/>
    <property type="evidence" value="ECO:0007669"/>
    <property type="project" value="InterPro"/>
</dbReference>
<dbReference type="PANTHER" id="PTHR11225">
    <property type="entry name" value="NUCLEAR PORE COMPLEX PROTEIN NUP93 NUCLEOPORIN NUP93 DEAD EYE PROTEIN"/>
    <property type="match status" value="1"/>
</dbReference>
<comment type="subcellular location">
    <subcellularLocation>
        <location evidence="1">Nucleus envelope</location>
    </subcellularLocation>
    <subcellularLocation>
        <location evidence="4">Nucleus</location>
        <location evidence="4">Nuclear pore complex</location>
    </subcellularLocation>
</comment>
<evidence type="ECO:0000256" key="3">
    <source>
        <dbReference type="ARBA" id="ARBA00023242"/>
    </source>
</evidence>
<evidence type="ECO:0000256" key="2">
    <source>
        <dbReference type="ARBA" id="ARBA00010186"/>
    </source>
</evidence>
<dbReference type="OrthoDB" id="1918363at2759"/>
<organism evidence="5 6">
    <name type="scientific">Lachancea meyersii CBS 8951</name>
    <dbReference type="NCBI Taxonomy" id="1266667"/>
    <lineage>
        <taxon>Eukaryota</taxon>
        <taxon>Fungi</taxon>
        <taxon>Dikarya</taxon>
        <taxon>Ascomycota</taxon>
        <taxon>Saccharomycotina</taxon>
        <taxon>Saccharomycetes</taxon>
        <taxon>Saccharomycetales</taxon>
        <taxon>Saccharomycetaceae</taxon>
        <taxon>Lachancea</taxon>
    </lineage>
</organism>
<name>A0A1G4INH9_9SACH</name>
<keyword evidence="3 4" id="KW-0539">Nucleus</keyword>
<evidence type="ECO:0000313" key="5">
    <source>
        <dbReference type="EMBL" id="SCU78242.1"/>
    </source>
</evidence>
<keyword evidence="4" id="KW-0811">Translocation</keyword>
<dbReference type="GO" id="GO:0016973">
    <property type="term" value="P:poly(A)+ mRNA export from nucleus"/>
    <property type="evidence" value="ECO:0007669"/>
    <property type="project" value="TreeGrafter"/>
</dbReference>
<dbReference type="EMBL" id="LT598483">
    <property type="protein sequence ID" value="SCU78242.1"/>
    <property type="molecule type" value="Genomic_DNA"/>
</dbReference>
<protein>
    <recommendedName>
        <fullName evidence="4">Nuclear pore protein</fullName>
    </recommendedName>
</protein>
<accession>A0A1G4INH9</accession>
<reference evidence="6" key="1">
    <citation type="submission" date="2016-03" db="EMBL/GenBank/DDBJ databases">
        <authorList>
            <person name="Devillers Hugo."/>
        </authorList>
    </citation>
    <scope>NUCLEOTIDE SEQUENCE [LARGE SCALE GENOMIC DNA]</scope>
</reference>
<keyword evidence="4" id="KW-0813">Transport</keyword>
<comment type="similarity">
    <text evidence="2 4">Belongs to the nucleoporin interacting component (NIC) family.</text>
</comment>
<keyword evidence="4" id="KW-0906">Nuclear pore complex</keyword>
<dbReference type="AlphaFoldDB" id="A0A1G4INH9"/>
<dbReference type="GO" id="GO:0005643">
    <property type="term" value="C:nuclear pore"/>
    <property type="evidence" value="ECO:0007669"/>
    <property type="project" value="UniProtKB-SubCell"/>
</dbReference>
<keyword evidence="4" id="KW-0472">Membrane</keyword>
<dbReference type="Pfam" id="PF04097">
    <property type="entry name" value="Nic96"/>
    <property type="match status" value="1"/>
</dbReference>
<keyword evidence="6" id="KW-1185">Reference proteome</keyword>
<proteinExistence type="inferred from homology"/>
<evidence type="ECO:0000256" key="4">
    <source>
        <dbReference type="RuleBase" id="RU364035"/>
    </source>
</evidence>
<evidence type="ECO:0000256" key="1">
    <source>
        <dbReference type="ARBA" id="ARBA00004259"/>
    </source>
</evidence>
<gene>
    <name evidence="5" type="ORF">LAME_0A03840G</name>
</gene>
<dbReference type="Proteomes" id="UP000191144">
    <property type="component" value="Chromosome A"/>
</dbReference>
<keyword evidence="4" id="KW-0653">Protein transport</keyword>
<dbReference type="GO" id="GO:0006606">
    <property type="term" value="P:protein import into nucleus"/>
    <property type="evidence" value="ECO:0007669"/>
    <property type="project" value="TreeGrafter"/>
</dbReference>
<evidence type="ECO:0000313" key="6">
    <source>
        <dbReference type="Proteomes" id="UP000191144"/>
    </source>
</evidence>